<dbReference type="Gene3D" id="3.90.180.10">
    <property type="entry name" value="Medium-chain alcohol dehydrogenases, catalytic domain"/>
    <property type="match status" value="1"/>
</dbReference>
<reference evidence="1" key="2">
    <citation type="submission" date="2020-09" db="EMBL/GenBank/DDBJ databases">
        <authorList>
            <person name="Sun Q."/>
            <person name="Zhou Y."/>
        </authorList>
    </citation>
    <scope>NUCLEOTIDE SEQUENCE</scope>
    <source>
        <strain evidence="1">CGMCC 1.15179</strain>
    </source>
</reference>
<accession>A0A8J2VD20</accession>
<sequence length="77" mass="8567">MTIAGSPDAVLAKRYSVHVHPVEVEPNGKHMKGISTLLENRKVCPGVEQQYRLDDIQKAHKASESRHLRGKIGIIVK</sequence>
<comment type="caution">
    <text evidence="1">The sequence shown here is derived from an EMBL/GenBank/DDBJ whole genome shotgun (WGS) entry which is preliminary data.</text>
</comment>
<dbReference type="Pfam" id="PF13602">
    <property type="entry name" value="ADH_zinc_N_2"/>
    <property type="match status" value="1"/>
</dbReference>
<keyword evidence="2" id="KW-1185">Reference proteome</keyword>
<dbReference type="AlphaFoldDB" id="A0A8J2VD20"/>
<dbReference type="Gene3D" id="3.40.50.720">
    <property type="entry name" value="NAD(P)-binding Rossmann-like Domain"/>
    <property type="match status" value="1"/>
</dbReference>
<evidence type="ECO:0008006" key="3">
    <source>
        <dbReference type="Google" id="ProtNLM"/>
    </source>
</evidence>
<name>A0A8J2VD20_9BACL</name>
<evidence type="ECO:0000313" key="1">
    <source>
        <dbReference type="EMBL" id="GGE03989.1"/>
    </source>
</evidence>
<protein>
    <recommendedName>
        <fullName evidence="3">Zinc-binding dehydrogenase</fullName>
    </recommendedName>
</protein>
<proteinExistence type="predicted"/>
<evidence type="ECO:0000313" key="2">
    <source>
        <dbReference type="Proteomes" id="UP000625210"/>
    </source>
</evidence>
<dbReference type="EMBL" id="BMHQ01000001">
    <property type="protein sequence ID" value="GGE03989.1"/>
    <property type="molecule type" value="Genomic_DNA"/>
</dbReference>
<organism evidence="1 2">
    <name type="scientific">Marinithermofilum abyssi</name>
    <dbReference type="NCBI Taxonomy" id="1571185"/>
    <lineage>
        <taxon>Bacteria</taxon>
        <taxon>Bacillati</taxon>
        <taxon>Bacillota</taxon>
        <taxon>Bacilli</taxon>
        <taxon>Bacillales</taxon>
        <taxon>Thermoactinomycetaceae</taxon>
        <taxon>Marinithermofilum</taxon>
    </lineage>
</organism>
<reference evidence="1" key="1">
    <citation type="journal article" date="2014" name="Int. J. Syst. Evol. Microbiol.">
        <title>Complete genome sequence of Corynebacterium casei LMG S-19264T (=DSM 44701T), isolated from a smear-ripened cheese.</title>
        <authorList>
            <consortium name="US DOE Joint Genome Institute (JGI-PGF)"/>
            <person name="Walter F."/>
            <person name="Albersmeier A."/>
            <person name="Kalinowski J."/>
            <person name="Ruckert C."/>
        </authorList>
    </citation>
    <scope>NUCLEOTIDE SEQUENCE</scope>
    <source>
        <strain evidence="1">CGMCC 1.15179</strain>
    </source>
</reference>
<dbReference type="Proteomes" id="UP000625210">
    <property type="component" value="Unassembled WGS sequence"/>
</dbReference>
<gene>
    <name evidence="1" type="ORF">GCM10011571_01150</name>
</gene>